<dbReference type="InterPro" id="IPR004686">
    <property type="entry name" value="Mtc"/>
</dbReference>
<evidence type="ECO:0000256" key="6">
    <source>
        <dbReference type="ARBA" id="ARBA00022989"/>
    </source>
</evidence>
<accession>A0A9W9TRH8</accession>
<dbReference type="Proteomes" id="UP001147733">
    <property type="component" value="Unassembled WGS sequence"/>
</dbReference>
<dbReference type="EMBL" id="JAPQKT010000003">
    <property type="protein sequence ID" value="KAJ5234414.1"/>
    <property type="molecule type" value="Genomic_DNA"/>
</dbReference>
<dbReference type="GO" id="GO:1990542">
    <property type="term" value="P:mitochondrial transmembrane transport"/>
    <property type="evidence" value="ECO:0007669"/>
    <property type="project" value="TreeGrafter"/>
</dbReference>
<dbReference type="AlphaFoldDB" id="A0A9W9TRH8"/>
<dbReference type="RefSeq" id="XP_056501914.1">
    <property type="nucleotide sequence ID" value="XM_056642502.1"/>
</dbReference>
<keyword evidence="8 9" id="KW-0472">Membrane</keyword>
<evidence type="ECO:0000256" key="4">
    <source>
        <dbReference type="ARBA" id="ARBA00022692"/>
    </source>
</evidence>
<evidence type="ECO:0000256" key="1">
    <source>
        <dbReference type="ARBA" id="ARBA00004225"/>
    </source>
</evidence>
<comment type="caution">
    <text evidence="9">Lacks conserved residue(s) required for the propagation of feature annotation.</text>
</comment>
<dbReference type="GO" id="GO:0005743">
    <property type="term" value="C:mitochondrial inner membrane"/>
    <property type="evidence" value="ECO:0007669"/>
    <property type="project" value="TreeGrafter"/>
</dbReference>
<evidence type="ECO:0000256" key="2">
    <source>
        <dbReference type="ARBA" id="ARBA00005974"/>
    </source>
</evidence>
<dbReference type="OrthoDB" id="6608471at2759"/>
<evidence type="ECO:0000313" key="10">
    <source>
        <dbReference type="EMBL" id="KAJ5234414.1"/>
    </source>
</evidence>
<dbReference type="PANTHER" id="PTHR11153:SF6">
    <property type="entry name" value="SIDEROFLEXIN-5"/>
    <property type="match status" value="1"/>
</dbReference>
<evidence type="ECO:0000256" key="8">
    <source>
        <dbReference type="ARBA" id="ARBA00023136"/>
    </source>
</evidence>
<feature type="transmembrane region" description="Helical" evidence="9">
    <location>
        <begin position="286"/>
        <end position="310"/>
    </location>
</feature>
<protein>
    <recommendedName>
        <fullName evidence="9">Sidoreflexin</fullName>
    </recommendedName>
</protein>
<dbReference type="GO" id="GO:0006865">
    <property type="term" value="P:amino acid transport"/>
    <property type="evidence" value="ECO:0007669"/>
    <property type="project" value="UniProtKB-KW"/>
</dbReference>
<keyword evidence="5" id="KW-0029">Amino-acid transport</keyword>
<comment type="caution">
    <text evidence="10">The sequence shown here is derived from an EMBL/GenBank/DDBJ whole genome shotgun (WGS) entry which is preliminary data.</text>
</comment>
<evidence type="ECO:0000256" key="9">
    <source>
        <dbReference type="RuleBase" id="RU362000"/>
    </source>
</evidence>
<evidence type="ECO:0000256" key="3">
    <source>
        <dbReference type="ARBA" id="ARBA00022448"/>
    </source>
</evidence>
<keyword evidence="7 9" id="KW-0496">Mitochondrion</keyword>
<dbReference type="GeneID" id="81381669"/>
<dbReference type="Pfam" id="PF03820">
    <property type="entry name" value="SFXNs"/>
    <property type="match status" value="1"/>
</dbReference>
<comment type="similarity">
    <text evidence="2 9">Belongs to the sideroflexin family.</text>
</comment>
<dbReference type="PANTHER" id="PTHR11153">
    <property type="entry name" value="SIDEROFLEXIN"/>
    <property type="match status" value="1"/>
</dbReference>
<dbReference type="GO" id="GO:0015075">
    <property type="term" value="F:monoatomic ion transmembrane transporter activity"/>
    <property type="evidence" value="ECO:0007669"/>
    <property type="project" value="InterPro"/>
</dbReference>
<evidence type="ECO:0000256" key="7">
    <source>
        <dbReference type="ARBA" id="ARBA00023128"/>
    </source>
</evidence>
<name>A0A9W9TRH8_PENCI</name>
<gene>
    <name evidence="10" type="ORF">N7469_003582</name>
</gene>
<dbReference type="NCBIfam" id="TIGR00798">
    <property type="entry name" value="mtc"/>
    <property type="match status" value="1"/>
</dbReference>
<sequence length="341" mass="37350">MASSLSGSRQLPDSRYDLSSYWGRVRQCADLADPRTLFTSASQLNNSINLLTNYKHGKIQEMNPELWQAKKIVDSTLHPDTGNPVLLPFRMSCYVFSNLVVTAGMLIPGMKASKSWKGILGWQIANQSLNVAINSANANQSAPLSTETMIKSYFMAVSASCTVALGLTHMVPRISFVTQQTKTILKRLVPFAAVASAGALNVFLMRGEEIRRGIDVFPVISSTEHDGQGKMEISEKSLGKSSKAAFLAVGETATSRVINAIPVMVVPSLLLLRFQKTEWLKKRPSLLMPVNIGLVFLTSTIALPFALAIFPQRQVIRKGSLEEKFSGDGRKDELVAFNRGI</sequence>
<keyword evidence="3" id="KW-0813">Transport</keyword>
<reference evidence="10" key="1">
    <citation type="submission" date="2022-11" db="EMBL/GenBank/DDBJ databases">
        <authorList>
            <person name="Petersen C."/>
        </authorList>
    </citation>
    <scope>NUCLEOTIDE SEQUENCE</scope>
    <source>
        <strain evidence="10">IBT 23319</strain>
    </source>
</reference>
<organism evidence="10 11">
    <name type="scientific">Penicillium citrinum</name>
    <dbReference type="NCBI Taxonomy" id="5077"/>
    <lineage>
        <taxon>Eukaryota</taxon>
        <taxon>Fungi</taxon>
        <taxon>Dikarya</taxon>
        <taxon>Ascomycota</taxon>
        <taxon>Pezizomycotina</taxon>
        <taxon>Eurotiomycetes</taxon>
        <taxon>Eurotiomycetidae</taxon>
        <taxon>Eurotiales</taxon>
        <taxon>Aspergillaceae</taxon>
        <taxon>Penicillium</taxon>
    </lineage>
</organism>
<keyword evidence="4 9" id="KW-0812">Transmembrane</keyword>
<keyword evidence="11" id="KW-1185">Reference proteome</keyword>
<evidence type="ECO:0000256" key="5">
    <source>
        <dbReference type="ARBA" id="ARBA00022970"/>
    </source>
</evidence>
<evidence type="ECO:0000313" key="11">
    <source>
        <dbReference type="Proteomes" id="UP001147733"/>
    </source>
</evidence>
<comment type="subcellular location">
    <subcellularLocation>
        <location evidence="1 9">Mitochondrion membrane</location>
        <topology evidence="1 9">Multi-pass membrane protein</topology>
    </subcellularLocation>
</comment>
<reference evidence="10" key="2">
    <citation type="journal article" date="2023" name="IMA Fungus">
        <title>Comparative genomic study of the Penicillium genus elucidates a diverse pangenome and 15 lateral gene transfer events.</title>
        <authorList>
            <person name="Petersen C."/>
            <person name="Sorensen T."/>
            <person name="Nielsen M.R."/>
            <person name="Sondergaard T.E."/>
            <person name="Sorensen J.L."/>
            <person name="Fitzpatrick D.A."/>
            <person name="Frisvad J.C."/>
            <person name="Nielsen K.L."/>
        </authorList>
    </citation>
    <scope>NUCLEOTIDE SEQUENCE</scope>
    <source>
        <strain evidence="10">IBT 23319</strain>
    </source>
</reference>
<keyword evidence="6 9" id="KW-1133">Transmembrane helix</keyword>
<proteinExistence type="inferred from homology"/>